<organism evidence="1">
    <name type="scientific">marine sediment metagenome</name>
    <dbReference type="NCBI Taxonomy" id="412755"/>
    <lineage>
        <taxon>unclassified sequences</taxon>
        <taxon>metagenomes</taxon>
        <taxon>ecological metagenomes</taxon>
    </lineage>
</organism>
<dbReference type="AlphaFoldDB" id="X1H8Y5"/>
<evidence type="ECO:0000313" key="1">
    <source>
        <dbReference type="EMBL" id="GAH53495.1"/>
    </source>
</evidence>
<name>X1H8Y5_9ZZZZ</name>
<proteinExistence type="predicted"/>
<reference evidence="1" key="1">
    <citation type="journal article" date="2014" name="Front. Microbiol.">
        <title>High frequency of phylogenetically diverse reductive dehalogenase-homologous genes in deep subseafloor sedimentary metagenomes.</title>
        <authorList>
            <person name="Kawai M."/>
            <person name="Futagami T."/>
            <person name="Toyoda A."/>
            <person name="Takaki Y."/>
            <person name="Nishi S."/>
            <person name="Hori S."/>
            <person name="Arai W."/>
            <person name="Tsubouchi T."/>
            <person name="Morono Y."/>
            <person name="Uchiyama I."/>
            <person name="Ito T."/>
            <person name="Fujiyama A."/>
            <person name="Inagaki F."/>
            <person name="Takami H."/>
        </authorList>
    </citation>
    <scope>NUCLEOTIDE SEQUENCE</scope>
    <source>
        <strain evidence="1">Expedition CK06-06</strain>
    </source>
</reference>
<feature type="non-terminal residue" evidence="1">
    <location>
        <position position="127"/>
    </location>
</feature>
<protein>
    <submittedName>
        <fullName evidence="1">Uncharacterized protein</fullName>
    </submittedName>
</protein>
<gene>
    <name evidence="1" type="ORF">S03H2_28005</name>
</gene>
<comment type="caution">
    <text evidence="1">The sequence shown here is derived from an EMBL/GenBank/DDBJ whole genome shotgun (WGS) entry which is preliminary data.</text>
</comment>
<accession>X1H8Y5</accession>
<dbReference type="EMBL" id="BARU01016863">
    <property type="protein sequence ID" value="GAH53495.1"/>
    <property type="molecule type" value="Genomic_DNA"/>
</dbReference>
<sequence>MAKKKSSKISSNVNKKCANCGKLVKSYSYGYYCSSCAEEIWDRGFDSTTQHAEELYEQDLKENKEINKKINKGNISYNIVRNLIGYKSGTFRCSKCNKLRLEWIHFPNSPIKDEKLRLLLKTPCPNV</sequence>